<feature type="compositionally biased region" description="Low complexity" evidence="1">
    <location>
        <begin position="1"/>
        <end position="20"/>
    </location>
</feature>
<dbReference type="EMBL" id="JNAD02000021">
    <property type="protein sequence ID" value="RKM90909.1"/>
    <property type="molecule type" value="Genomic_DNA"/>
</dbReference>
<accession>A0A3R7LIT8</accession>
<protein>
    <submittedName>
        <fullName evidence="3">Uncharacterized protein</fullName>
    </submittedName>
</protein>
<feature type="transmembrane region" description="Helical" evidence="2">
    <location>
        <begin position="65"/>
        <end position="87"/>
    </location>
</feature>
<feature type="region of interest" description="Disordered" evidence="1">
    <location>
        <begin position="1"/>
        <end position="55"/>
    </location>
</feature>
<dbReference type="Proteomes" id="UP000028058">
    <property type="component" value="Unassembled WGS sequence"/>
</dbReference>
<keyword evidence="4" id="KW-1185">Reference proteome</keyword>
<evidence type="ECO:0000313" key="3">
    <source>
        <dbReference type="EMBL" id="RKM90909.1"/>
    </source>
</evidence>
<dbReference type="AlphaFoldDB" id="A0A3R7LIT8"/>
<evidence type="ECO:0000256" key="2">
    <source>
        <dbReference type="SAM" id="Phobius"/>
    </source>
</evidence>
<evidence type="ECO:0000313" key="4">
    <source>
        <dbReference type="Proteomes" id="UP000028058"/>
    </source>
</evidence>
<keyword evidence="2" id="KW-0472">Membrane</keyword>
<organism evidence="3 4">
    <name type="scientific">Streptomyces xinghaiensis</name>
    <dbReference type="NCBI Taxonomy" id="1038928"/>
    <lineage>
        <taxon>Bacteria</taxon>
        <taxon>Bacillati</taxon>
        <taxon>Actinomycetota</taxon>
        <taxon>Actinomycetes</taxon>
        <taxon>Kitasatosporales</taxon>
        <taxon>Streptomycetaceae</taxon>
        <taxon>Streptomyces</taxon>
    </lineage>
</organism>
<comment type="caution">
    <text evidence="3">The sequence shown here is derived from an EMBL/GenBank/DDBJ whole genome shotgun (WGS) entry which is preliminary data.</text>
</comment>
<dbReference type="OrthoDB" id="3851768at2"/>
<keyword evidence="2" id="KW-1133">Transmembrane helix</keyword>
<proteinExistence type="predicted"/>
<feature type="compositionally biased region" description="Pro residues" evidence="1">
    <location>
        <begin position="21"/>
        <end position="31"/>
    </location>
</feature>
<name>A0A3R7LIT8_9ACTN</name>
<evidence type="ECO:0000256" key="1">
    <source>
        <dbReference type="SAM" id="MobiDB-lite"/>
    </source>
</evidence>
<sequence>MEMETAPETQPLPEAETAEPQPEPVPEPGPGPEREPGSAPEPAPRAAALTAAPAPRPERRVLRAVLRWTAATLVFAGLAGGVGYGLAQAERTELPGLATEHDGRWDFGTVERPALPAGVPGPYDEDNAAAAHHADPRDLLLPLPAGAKPDRTLPAEDGWLPVEDFLRQYDADYRQAVREELTDNSCRHIAARGWTMPDGTRTRIHLLQFNTEGLADTVHGNVFASAGLFAGADLVGAPQSALNSDWSSSIREGESSQYVYDESEPYGKRQVRHAYITAGDTIALVVQSSPGETPEVPFQQTVVLQTRLLG</sequence>
<feature type="compositionally biased region" description="Low complexity" evidence="1">
    <location>
        <begin position="37"/>
        <end position="53"/>
    </location>
</feature>
<reference evidence="3 4" key="1">
    <citation type="journal article" date="2014" name="Genome Announc.">
        <title>Draft Genome Sequence of Streptomyces fradiae ATCC 19609, a Strain Highly Sensitive to Antibiotics.</title>
        <authorList>
            <person name="Bekker O.B."/>
            <person name="Klimina K.M."/>
            <person name="Vatlin A.A."/>
            <person name="Zakharevich N.V."/>
            <person name="Kasianov A.S."/>
            <person name="Danilenko V.N."/>
        </authorList>
    </citation>
    <scope>NUCLEOTIDE SEQUENCE [LARGE SCALE GENOMIC DNA]</scope>
    <source>
        <strain evidence="3 4">ATCC 19609</strain>
    </source>
</reference>
<gene>
    <name evidence="3" type="ORF">SFRA_030730</name>
</gene>
<keyword evidence="2" id="KW-0812">Transmembrane</keyword>